<evidence type="ECO:0000313" key="4">
    <source>
        <dbReference type="Proteomes" id="UP000294854"/>
    </source>
</evidence>
<sequence>MIAHLAFVLTLIMIVFLAICLVVIGVSYAKTRKRSNNYFDKQDLELRYFIQKQVDYNQQVIGYECLLRQHNQDDTWSLPKAMDEMPLQRVIFLLEETFKSLPEEKITLSINLSYEQIMSPEFNYFVRWAISKIEPMQLAVELHIDRKRARVREYQFKRKIETAKAYGMQFAIDNVGSKLSNLKNIEPLLAEVDILKCSMRSFRKDDPAVWLDLNLQFWNKLAKDHDIQLVLMGVEDEQDEALAEQLKINWRQGYLFGKPMGTGKL</sequence>
<reference evidence="3 4" key="1">
    <citation type="journal article" date="2019" name="Appl. Microbiol. Biotechnol.">
        <title>Uncovering carbohydrate metabolism through a genotype-phenotype association study of 56 lactic acid bacteria genomes.</title>
        <authorList>
            <person name="Buron-Moles G."/>
            <person name="Chailyan A."/>
            <person name="Dolejs I."/>
            <person name="Forster J."/>
            <person name="Miks M.H."/>
        </authorList>
    </citation>
    <scope>NUCLEOTIDE SEQUENCE [LARGE SCALE GENOMIC DNA]</scope>
    <source>
        <strain evidence="3 4">ATCC 49373</strain>
    </source>
</reference>
<dbReference type="Gene3D" id="3.20.20.450">
    <property type="entry name" value="EAL domain"/>
    <property type="match status" value="1"/>
</dbReference>
<dbReference type="PANTHER" id="PTHR33121">
    <property type="entry name" value="CYCLIC DI-GMP PHOSPHODIESTERASE PDEF"/>
    <property type="match status" value="1"/>
</dbReference>
<dbReference type="EMBL" id="PUFO01000082">
    <property type="protein sequence ID" value="TDG73911.1"/>
    <property type="molecule type" value="Genomic_DNA"/>
</dbReference>
<keyword evidence="1" id="KW-1133">Transmembrane helix</keyword>
<name>A0A4R5NHM4_9LACO</name>
<dbReference type="STRING" id="1122149.FD44_GL001105"/>
<organism evidence="3 4">
    <name type="scientific">Secundilactobacillus malefermentans</name>
    <dbReference type="NCBI Taxonomy" id="176292"/>
    <lineage>
        <taxon>Bacteria</taxon>
        <taxon>Bacillati</taxon>
        <taxon>Bacillota</taxon>
        <taxon>Bacilli</taxon>
        <taxon>Lactobacillales</taxon>
        <taxon>Lactobacillaceae</taxon>
        <taxon>Secundilactobacillus</taxon>
    </lineage>
</organism>
<feature type="domain" description="EAL" evidence="2">
    <location>
        <begin position="28"/>
        <end position="265"/>
    </location>
</feature>
<gene>
    <name evidence="3" type="ORF">C5L31_001175</name>
</gene>
<evidence type="ECO:0000313" key="3">
    <source>
        <dbReference type="EMBL" id="TDG73911.1"/>
    </source>
</evidence>
<dbReference type="AlphaFoldDB" id="A0A4R5NHM4"/>
<dbReference type="GO" id="GO:0071111">
    <property type="term" value="F:cyclic-guanylate-specific phosphodiesterase activity"/>
    <property type="evidence" value="ECO:0007669"/>
    <property type="project" value="InterPro"/>
</dbReference>
<comment type="caution">
    <text evidence="3">The sequence shown here is derived from an EMBL/GenBank/DDBJ whole genome shotgun (WGS) entry which is preliminary data.</text>
</comment>
<protein>
    <recommendedName>
        <fullName evidence="2">EAL domain-containing protein</fullName>
    </recommendedName>
</protein>
<dbReference type="SUPFAM" id="SSF141868">
    <property type="entry name" value="EAL domain-like"/>
    <property type="match status" value="1"/>
</dbReference>
<keyword evidence="1" id="KW-0812">Transmembrane</keyword>
<accession>A0A4R5NHM4</accession>
<proteinExistence type="predicted"/>
<keyword evidence="4" id="KW-1185">Reference proteome</keyword>
<dbReference type="PANTHER" id="PTHR33121:SF70">
    <property type="entry name" value="SIGNALING PROTEIN YKOW"/>
    <property type="match status" value="1"/>
</dbReference>
<dbReference type="Proteomes" id="UP000294854">
    <property type="component" value="Unassembled WGS sequence"/>
</dbReference>
<dbReference type="SMART" id="SM00052">
    <property type="entry name" value="EAL"/>
    <property type="match status" value="1"/>
</dbReference>
<dbReference type="Pfam" id="PF00563">
    <property type="entry name" value="EAL"/>
    <property type="match status" value="1"/>
</dbReference>
<evidence type="ECO:0000259" key="2">
    <source>
        <dbReference type="PROSITE" id="PS50883"/>
    </source>
</evidence>
<dbReference type="InterPro" id="IPR035919">
    <property type="entry name" value="EAL_sf"/>
</dbReference>
<dbReference type="InterPro" id="IPR001633">
    <property type="entry name" value="EAL_dom"/>
</dbReference>
<evidence type="ECO:0000256" key="1">
    <source>
        <dbReference type="SAM" id="Phobius"/>
    </source>
</evidence>
<dbReference type="InterPro" id="IPR050706">
    <property type="entry name" value="Cyclic-di-GMP_PDE-like"/>
</dbReference>
<feature type="transmembrane region" description="Helical" evidence="1">
    <location>
        <begin position="6"/>
        <end position="29"/>
    </location>
</feature>
<dbReference type="PROSITE" id="PS50883">
    <property type="entry name" value="EAL"/>
    <property type="match status" value="1"/>
</dbReference>
<keyword evidence="1" id="KW-0472">Membrane</keyword>